<name>A0A167HPM8_9GAMM</name>
<dbReference type="PATRIC" id="fig|1365253.3.peg.336"/>
<reference evidence="2 3" key="1">
    <citation type="submission" date="2013-07" db="EMBL/GenBank/DDBJ databases">
        <title>Comparative Genomic and Metabolomic Analysis of Twelve Strains of Pseudoalteromonas luteoviolacea.</title>
        <authorList>
            <person name="Vynne N.G."/>
            <person name="Mansson M."/>
            <person name="Gram L."/>
        </authorList>
    </citation>
    <scope>NUCLEOTIDE SEQUENCE [LARGE SCALE GENOMIC DNA]</scope>
    <source>
        <strain evidence="2 3">NCIMB 1942</strain>
    </source>
</reference>
<dbReference type="OrthoDB" id="7365002at2"/>
<organism evidence="2 3">
    <name type="scientific">Pseudoalteromonas luteoviolacea NCIMB 1942</name>
    <dbReference type="NCBI Taxonomy" id="1365253"/>
    <lineage>
        <taxon>Bacteria</taxon>
        <taxon>Pseudomonadati</taxon>
        <taxon>Pseudomonadota</taxon>
        <taxon>Gammaproteobacteria</taxon>
        <taxon>Alteromonadales</taxon>
        <taxon>Pseudoalteromonadaceae</taxon>
        <taxon>Pseudoalteromonas</taxon>
    </lineage>
</organism>
<dbReference type="NCBIfam" id="NF041216">
    <property type="entry name" value="CU044_2847_fam"/>
    <property type="match status" value="1"/>
</dbReference>
<accession>A0A167HPM8</accession>
<evidence type="ECO:0000259" key="1">
    <source>
        <dbReference type="Pfam" id="PF19493"/>
    </source>
</evidence>
<dbReference type="Pfam" id="PF19493">
    <property type="entry name" value="Trypco1"/>
    <property type="match status" value="1"/>
</dbReference>
<dbReference type="InterPro" id="IPR045794">
    <property type="entry name" value="Trypco1"/>
</dbReference>
<dbReference type="EMBL" id="AUXT01000012">
    <property type="protein sequence ID" value="KZN58362.1"/>
    <property type="molecule type" value="Genomic_DNA"/>
</dbReference>
<dbReference type="AlphaFoldDB" id="A0A167HPM8"/>
<sequence length="115" mass="12091">MPPIIKKFPSENGAAIYVEVDPETPQTTGGRRQVSTDDGIIEQATVKLENAMDNLSVLLGNVVNATAVTVEGVSEVKLELGVKLSGETGVVIAKTALEGNLKVSVTWKPKDQASS</sequence>
<protein>
    <recommendedName>
        <fullName evidence="1">Trypsin-co-occurring domain-containing protein</fullName>
    </recommendedName>
</protein>
<dbReference type="Proteomes" id="UP000076587">
    <property type="component" value="Unassembled WGS sequence"/>
</dbReference>
<comment type="caution">
    <text evidence="2">The sequence shown here is derived from an EMBL/GenBank/DDBJ whole genome shotgun (WGS) entry which is preliminary data.</text>
</comment>
<proteinExistence type="predicted"/>
<evidence type="ECO:0000313" key="2">
    <source>
        <dbReference type="EMBL" id="KZN58362.1"/>
    </source>
</evidence>
<dbReference type="RefSeq" id="WP_063375417.1">
    <property type="nucleotide sequence ID" value="NZ_AUXT01000012.1"/>
</dbReference>
<gene>
    <name evidence="2" type="ORF">N482_22520</name>
</gene>
<evidence type="ECO:0000313" key="3">
    <source>
        <dbReference type="Proteomes" id="UP000076587"/>
    </source>
</evidence>
<feature type="domain" description="Trypsin-co-occurring" evidence="1">
    <location>
        <begin position="9"/>
        <end position="109"/>
    </location>
</feature>